<dbReference type="GO" id="GO:0004375">
    <property type="term" value="F:glycine dehydrogenase (decarboxylating) activity"/>
    <property type="evidence" value="ECO:0007669"/>
    <property type="project" value="InterPro"/>
</dbReference>
<name>A0A382MQ40_9ZZZZ</name>
<dbReference type="PANTHER" id="PTHR11773:SF1">
    <property type="entry name" value="GLYCINE DEHYDROGENASE (DECARBOXYLATING), MITOCHONDRIAL"/>
    <property type="match status" value="1"/>
</dbReference>
<accession>A0A382MQ40</accession>
<evidence type="ECO:0000313" key="3">
    <source>
        <dbReference type="EMBL" id="SVC50720.1"/>
    </source>
</evidence>
<dbReference type="GO" id="GO:0019464">
    <property type="term" value="P:glycine decarboxylation via glycine cleavage system"/>
    <property type="evidence" value="ECO:0007669"/>
    <property type="project" value="TreeGrafter"/>
</dbReference>
<evidence type="ECO:0000256" key="1">
    <source>
        <dbReference type="ARBA" id="ARBA00023002"/>
    </source>
</evidence>
<dbReference type="InterPro" id="IPR020581">
    <property type="entry name" value="GDC_P"/>
</dbReference>
<feature type="domain" description="Glycine cleavage system P-protein N-terminal" evidence="2">
    <location>
        <begin position="13"/>
        <end position="83"/>
    </location>
</feature>
<gene>
    <name evidence="3" type="ORF">METZ01_LOCUS303574</name>
</gene>
<reference evidence="3" key="1">
    <citation type="submission" date="2018-05" db="EMBL/GenBank/DDBJ databases">
        <authorList>
            <person name="Lanie J.A."/>
            <person name="Ng W.-L."/>
            <person name="Kazmierczak K.M."/>
            <person name="Andrzejewski T.M."/>
            <person name="Davidsen T.M."/>
            <person name="Wayne K.J."/>
            <person name="Tettelin H."/>
            <person name="Glass J.I."/>
            <person name="Rusch D."/>
            <person name="Podicherti R."/>
            <person name="Tsui H.-C.T."/>
            <person name="Winkler M.E."/>
        </authorList>
    </citation>
    <scope>NUCLEOTIDE SEQUENCE</scope>
</reference>
<dbReference type="SUPFAM" id="SSF53383">
    <property type="entry name" value="PLP-dependent transferases"/>
    <property type="match status" value="1"/>
</dbReference>
<dbReference type="EMBL" id="UINC01094999">
    <property type="protein sequence ID" value="SVC50720.1"/>
    <property type="molecule type" value="Genomic_DNA"/>
</dbReference>
<sequence>MVLSRQDEGQFSDRHIGPRESDVLEMLQSLGLASLDELVDQTIPKSIRMDKELDLPGGYSEAELLAYIAQVSSENDIYRSYIGT</sequence>
<evidence type="ECO:0000259" key="2">
    <source>
        <dbReference type="Pfam" id="PF02347"/>
    </source>
</evidence>
<dbReference type="Pfam" id="PF02347">
    <property type="entry name" value="GDC-P"/>
    <property type="match status" value="1"/>
</dbReference>
<feature type="non-terminal residue" evidence="3">
    <location>
        <position position="84"/>
    </location>
</feature>
<dbReference type="GO" id="GO:0005829">
    <property type="term" value="C:cytosol"/>
    <property type="evidence" value="ECO:0007669"/>
    <property type="project" value="TreeGrafter"/>
</dbReference>
<dbReference type="InterPro" id="IPR015424">
    <property type="entry name" value="PyrdxlP-dep_Trfase"/>
</dbReference>
<proteinExistence type="predicted"/>
<protein>
    <recommendedName>
        <fullName evidence="2">Glycine cleavage system P-protein N-terminal domain-containing protein</fullName>
    </recommendedName>
</protein>
<keyword evidence="1" id="KW-0560">Oxidoreductase</keyword>
<dbReference type="GO" id="GO:0016594">
    <property type="term" value="F:glycine binding"/>
    <property type="evidence" value="ECO:0007669"/>
    <property type="project" value="TreeGrafter"/>
</dbReference>
<dbReference type="InterPro" id="IPR049315">
    <property type="entry name" value="GDC-P_N"/>
</dbReference>
<organism evidence="3">
    <name type="scientific">marine metagenome</name>
    <dbReference type="NCBI Taxonomy" id="408172"/>
    <lineage>
        <taxon>unclassified sequences</taxon>
        <taxon>metagenomes</taxon>
        <taxon>ecological metagenomes</taxon>
    </lineage>
</organism>
<dbReference type="GO" id="GO:0030170">
    <property type="term" value="F:pyridoxal phosphate binding"/>
    <property type="evidence" value="ECO:0007669"/>
    <property type="project" value="TreeGrafter"/>
</dbReference>
<dbReference type="AlphaFoldDB" id="A0A382MQ40"/>
<dbReference type="PANTHER" id="PTHR11773">
    <property type="entry name" value="GLYCINE DEHYDROGENASE, DECARBOXYLATING"/>
    <property type="match status" value="1"/>
</dbReference>
<dbReference type="GO" id="GO:0005960">
    <property type="term" value="C:glycine cleavage complex"/>
    <property type="evidence" value="ECO:0007669"/>
    <property type="project" value="TreeGrafter"/>
</dbReference>